<dbReference type="Proteomes" id="UP000001072">
    <property type="component" value="Unassembled WGS sequence"/>
</dbReference>
<protein>
    <submittedName>
        <fullName evidence="3">Uncharacterized protein</fullName>
    </submittedName>
</protein>
<dbReference type="GeneID" id="18929323"/>
<feature type="region of interest" description="Disordered" evidence="2">
    <location>
        <begin position="127"/>
        <end position="170"/>
    </location>
</feature>
<keyword evidence="4" id="KW-1185">Reference proteome</keyword>
<dbReference type="HOGENOM" id="CLU_1570968_0_0_1"/>
<feature type="coiled-coil region" evidence="1">
    <location>
        <begin position="7"/>
        <end position="34"/>
    </location>
</feature>
<evidence type="ECO:0000256" key="2">
    <source>
        <dbReference type="SAM" id="MobiDB-lite"/>
    </source>
</evidence>
<dbReference type="EMBL" id="GL883091">
    <property type="protein sequence ID" value="EGG12193.1"/>
    <property type="molecule type" value="Genomic_DNA"/>
</dbReference>
<evidence type="ECO:0000256" key="1">
    <source>
        <dbReference type="SAM" id="Coils"/>
    </source>
</evidence>
<dbReference type="KEGG" id="mlr:MELLADRAFT_59309"/>
<accession>F4R5U4</accession>
<gene>
    <name evidence="3" type="ORF">MELLADRAFT_59309</name>
</gene>
<reference evidence="4" key="1">
    <citation type="journal article" date="2011" name="Proc. Natl. Acad. Sci. U.S.A.">
        <title>Obligate biotrophy features unraveled by the genomic analysis of rust fungi.</title>
        <authorList>
            <person name="Duplessis S."/>
            <person name="Cuomo C.A."/>
            <person name="Lin Y.-C."/>
            <person name="Aerts A."/>
            <person name="Tisserant E."/>
            <person name="Veneault-Fourrey C."/>
            <person name="Joly D.L."/>
            <person name="Hacquard S."/>
            <person name="Amselem J."/>
            <person name="Cantarel B.L."/>
            <person name="Chiu R."/>
            <person name="Coutinho P.M."/>
            <person name="Feau N."/>
            <person name="Field M."/>
            <person name="Frey P."/>
            <person name="Gelhaye E."/>
            <person name="Goldberg J."/>
            <person name="Grabherr M.G."/>
            <person name="Kodira C.D."/>
            <person name="Kohler A."/>
            <person name="Kuees U."/>
            <person name="Lindquist E.A."/>
            <person name="Lucas S.M."/>
            <person name="Mago R."/>
            <person name="Mauceli E."/>
            <person name="Morin E."/>
            <person name="Murat C."/>
            <person name="Pangilinan J.L."/>
            <person name="Park R."/>
            <person name="Pearson M."/>
            <person name="Quesneville H."/>
            <person name="Rouhier N."/>
            <person name="Sakthikumar S."/>
            <person name="Salamov A.A."/>
            <person name="Schmutz J."/>
            <person name="Selles B."/>
            <person name="Shapiro H."/>
            <person name="Tanguay P."/>
            <person name="Tuskan G.A."/>
            <person name="Henrissat B."/>
            <person name="Van de Peer Y."/>
            <person name="Rouze P."/>
            <person name="Ellis J.G."/>
            <person name="Dodds P.N."/>
            <person name="Schein J.E."/>
            <person name="Zhong S."/>
            <person name="Hamelin R.C."/>
            <person name="Grigoriev I.V."/>
            <person name="Szabo L.J."/>
            <person name="Martin F."/>
        </authorList>
    </citation>
    <scope>NUCLEOTIDE SEQUENCE [LARGE SCALE GENOMIC DNA]</scope>
    <source>
        <strain evidence="4">98AG31 / pathotype 3-4-7</strain>
    </source>
</reference>
<evidence type="ECO:0000313" key="4">
    <source>
        <dbReference type="Proteomes" id="UP000001072"/>
    </source>
</evidence>
<dbReference type="AlphaFoldDB" id="F4R5U4"/>
<proteinExistence type="predicted"/>
<organism evidence="4">
    <name type="scientific">Melampsora larici-populina (strain 98AG31 / pathotype 3-4-7)</name>
    <name type="common">Poplar leaf rust fungus</name>
    <dbReference type="NCBI Taxonomy" id="747676"/>
    <lineage>
        <taxon>Eukaryota</taxon>
        <taxon>Fungi</taxon>
        <taxon>Dikarya</taxon>
        <taxon>Basidiomycota</taxon>
        <taxon>Pucciniomycotina</taxon>
        <taxon>Pucciniomycetes</taxon>
        <taxon>Pucciniales</taxon>
        <taxon>Melampsoraceae</taxon>
        <taxon>Melampsora</taxon>
    </lineage>
</organism>
<dbReference type="VEuPathDB" id="FungiDB:MELLADRAFT_59309"/>
<evidence type="ECO:0000313" key="3">
    <source>
        <dbReference type="EMBL" id="EGG12193.1"/>
    </source>
</evidence>
<dbReference type="RefSeq" id="XP_007404568.1">
    <property type="nucleotide sequence ID" value="XM_007404506.1"/>
</dbReference>
<feature type="compositionally biased region" description="Pro residues" evidence="2">
    <location>
        <begin position="133"/>
        <end position="143"/>
    </location>
</feature>
<sequence>MESSYHLDRAKKDINRLKSRVEALEVETIDLKHELDIAYSLLKVHRRVLRKIVGGADPGSINLQEEYDYDSEYDHTNHRAVLNFCTVSALLFNSSTILKYCVYLPFKHLEAKNIHINILRALSPLTKQSGFDPNPPQPDPFKTPQPAVRFKLKSESPDPLAPRDAVSFDW</sequence>
<dbReference type="InParanoid" id="F4R5U4"/>
<name>F4R5U4_MELLP</name>
<keyword evidence="1" id="KW-0175">Coiled coil</keyword>